<evidence type="ECO:0000256" key="1">
    <source>
        <dbReference type="ARBA" id="ARBA00004127"/>
    </source>
</evidence>
<protein>
    <submittedName>
        <fullName evidence="7">Uncharacterized conserved protein</fullName>
    </submittedName>
</protein>
<dbReference type="AlphaFoldDB" id="A0A380WYT2"/>
<dbReference type="EMBL" id="UFTA01000002">
    <property type="protein sequence ID" value="SUU93284.1"/>
    <property type="molecule type" value="Genomic_DNA"/>
</dbReference>
<proteinExistence type="predicted"/>
<gene>
    <name evidence="7" type="ORF">NCTC9810_01635</name>
</gene>
<keyword evidence="2 5" id="KW-0812">Transmembrane</keyword>
<dbReference type="OrthoDB" id="9800202at2"/>
<accession>A0A380WYT2</accession>
<feature type="domain" description="DUF1232" evidence="6">
    <location>
        <begin position="27"/>
        <end position="62"/>
    </location>
</feature>
<comment type="subcellular location">
    <subcellularLocation>
        <location evidence="1">Endomembrane system</location>
        <topology evidence="1">Multi-pass membrane protein</topology>
    </subcellularLocation>
</comment>
<evidence type="ECO:0000313" key="8">
    <source>
        <dbReference type="Proteomes" id="UP000255124"/>
    </source>
</evidence>
<keyword evidence="3 5" id="KW-1133">Transmembrane helix</keyword>
<evidence type="ECO:0000313" key="7">
    <source>
        <dbReference type="EMBL" id="SUU93284.1"/>
    </source>
</evidence>
<dbReference type="Proteomes" id="UP000255124">
    <property type="component" value="Unassembled WGS sequence"/>
</dbReference>
<evidence type="ECO:0000256" key="4">
    <source>
        <dbReference type="ARBA" id="ARBA00023136"/>
    </source>
</evidence>
<sequence>MTKFNRIRRQVPAFFKALKNKNTPIPAKIAVLVAIAYAVMPADLITDAIPFLGWFDDALVMTVLFTIANKMIPDYVMENETKEVIDDINYQVID</sequence>
<dbReference type="InterPro" id="IPR010652">
    <property type="entry name" value="DUF1232"/>
</dbReference>
<keyword evidence="4 5" id="KW-0472">Membrane</keyword>
<organism evidence="7 8">
    <name type="scientific">Anaerococcus octavius</name>
    <dbReference type="NCBI Taxonomy" id="54007"/>
    <lineage>
        <taxon>Bacteria</taxon>
        <taxon>Bacillati</taxon>
        <taxon>Bacillota</taxon>
        <taxon>Tissierellia</taxon>
        <taxon>Tissierellales</taxon>
        <taxon>Peptoniphilaceae</taxon>
        <taxon>Anaerococcus</taxon>
    </lineage>
</organism>
<dbReference type="Pfam" id="PF06803">
    <property type="entry name" value="DUF1232"/>
    <property type="match status" value="1"/>
</dbReference>
<evidence type="ECO:0000259" key="6">
    <source>
        <dbReference type="Pfam" id="PF06803"/>
    </source>
</evidence>
<dbReference type="RefSeq" id="WP_115595802.1">
    <property type="nucleotide sequence ID" value="NZ_JBHWQV010000030.1"/>
</dbReference>
<evidence type="ECO:0000256" key="5">
    <source>
        <dbReference type="SAM" id="Phobius"/>
    </source>
</evidence>
<evidence type="ECO:0000256" key="2">
    <source>
        <dbReference type="ARBA" id="ARBA00022692"/>
    </source>
</evidence>
<feature type="transmembrane region" description="Helical" evidence="5">
    <location>
        <begin position="25"/>
        <end position="42"/>
    </location>
</feature>
<dbReference type="GO" id="GO:0012505">
    <property type="term" value="C:endomembrane system"/>
    <property type="evidence" value="ECO:0007669"/>
    <property type="project" value="UniProtKB-SubCell"/>
</dbReference>
<reference evidence="7 8" key="1">
    <citation type="submission" date="2018-06" db="EMBL/GenBank/DDBJ databases">
        <authorList>
            <consortium name="Pathogen Informatics"/>
            <person name="Doyle S."/>
        </authorList>
    </citation>
    <scope>NUCLEOTIDE SEQUENCE [LARGE SCALE GENOMIC DNA]</scope>
    <source>
        <strain evidence="7 8">NCTC9810</strain>
    </source>
</reference>
<name>A0A380WYT2_9FIRM</name>
<evidence type="ECO:0000256" key="3">
    <source>
        <dbReference type="ARBA" id="ARBA00022989"/>
    </source>
</evidence>